<dbReference type="Gene3D" id="2.60.120.380">
    <property type="match status" value="1"/>
</dbReference>
<keyword evidence="1" id="KW-0732">Signal</keyword>
<dbReference type="eggNOG" id="COG4991">
    <property type="taxonomic scope" value="Bacteria"/>
</dbReference>
<dbReference type="RefSeq" id="WP_021131957.1">
    <property type="nucleotide sequence ID" value="NZ_AQPH01000023.1"/>
</dbReference>
<feature type="signal peptide" evidence="1">
    <location>
        <begin position="1"/>
        <end position="23"/>
    </location>
</feature>
<evidence type="ECO:0000313" key="2">
    <source>
        <dbReference type="EMBL" id="EPY02032.1"/>
    </source>
</evidence>
<dbReference type="OrthoDB" id="7366535at2"/>
<reference evidence="2 3" key="1">
    <citation type="submission" date="2013-04" db="EMBL/GenBank/DDBJ databases">
        <authorList>
            <person name="Kuznetsov B."/>
            <person name="Ivanovsky R."/>
        </authorList>
    </citation>
    <scope>NUCLEOTIDE SEQUENCE [LARGE SCALE GENOMIC DNA]</scope>
    <source>
        <strain evidence="2 3">MGU-K5</strain>
    </source>
</reference>
<proteinExistence type="predicted"/>
<organism evidence="2 3">
    <name type="scientific">Magnetospirillum fulvum MGU-K5</name>
    <dbReference type="NCBI Taxonomy" id="1316936"/>
    <lineage>
        <taxon>Bacteria</taxon>
        <taxon>Pseudomonadati</taxon>
        <taxon>Pseudomonadota</taxon>
        <taxon>Alphaproteobacteria</taxon>
        <taxon>Rhodospirillales</taxon>
        <taxon>Rhodospirillaceae</taxon>
        <taxon>Magnetospirillum</taxon>
    </lineage>
</organism>
<dbReference type="PATRIC" id="fig|1316936.3.peg.1610"/>
<comment type="caution">
    <text evidence="2">The sequence shown here is derived from an EMBL/GenBank/DDBJ whole genome shotgun (WGS) entry which is preliminary data.</text>
</comment>
<evidence type="ECO:0000256" key="1">
    <source>
        <dbReference type="SAM" id="SignalP"/>
    </source>
</evidence>
<feature type="chain" id="PRO_5004569341" description="SH3 domain-containing protein" evidence="1">
    <location>
        <begin position="24"/>
        <end position="341"/>
    </location>
</feature>
<sequence>MSIRSVTVLAATLVLVATGEARATADGPDHYRLRDGAPAPSLILRAQPGFNAAPITQLPVGARCLRSLGCRGGLTLDEATTLSETEKHDRAQANPRWCRVEHQGRVGWLDGTWLTEESCPAARDPFPPGRDTGEIRGHLRGRADADYRVPLLAGQRLRVRMTASNPQTYFNVLPPGSDEARFVGSQSGDSFDGVAPTDGAYLVRVYLMRPAARRNEQSDFRLAVTRTGQPLPPLSAAEDALVPGTPYHAVAEVPCTVAFAPSPLTCQAGVIRRGHDRTATVEIRWEQNTVARMRRVLFVHGTPIVADGTDPIHADRHEDWTILRIGDQERFEIPDALLDGG</sequence>
<name>S9S821_MAGFU</name>
<gene>
    <name evidence="2" type="ORF">K678_08062</name>
</gene>
<dbReference type="STRING" id="1316936.K678_08062"/>
<protein>
    <recommendedName>
        <fullName evidence="4">SH3 domain-containing protein</fullName>
    </recommendedName>
</protein>
<evidence type="ECO:0008006" key="4">
    <source>
        <dbReference type="Google" id="ProtNLM"/>
    </source>
</evidence>
<evidence type="ECO:0000313" key="3">
    <source>
        <dbReference type="Proteomes" id="UP000015350"/>
    </source>
</evidence>
<dbReference type="AlphaFoldDB" id="S9S821"/>
<dbReference type="EMBL" id="AQPH01000023">
    <property type="protein sequence ID" value="EPY02032.1"/>
    <property type="molecule type" value="Genomic_DNA"/>
</dbReference>
<dbReference type="Proteomes" id="UP000015350">
    <property type="component" value="Unassembled WGS sequence"/>
</dbReference>
<accession>S9S821</accession>